<protein>
    <recommendedName>
        <fullName evidence="4">RNase H type-1 domain-containing protein</fullName>
    </recommendedName>
</protein>
<feature type="non-terminal residue" evidence="2">
    <location>
        <position position="1"/>
    </location>
</feature>
<dbReference type="OrthoDB" id="1749524at2759"/>
<keyword evidence="1" id="KW-0472">Membrane</keyword>
<dbReference type="Proteomes" id="UP000237105">
    <property type="component" value="Unassembled WGS sequence"/>
</dbReference>
<feature type="transmembrane region" description="Helical" evidence="1">
    <location>
        <begin position="86"/>
        <end position="107"/>
    </location>
</feature>
<organism evidence="2 3">
    <name type="scientific">Parasponia andersonii</name>
    <name type="common">Sponia andersonii</name>
    <dbReference type="NCBI Taxonomy" id="3476"/>
    <lineage>
        <taxon>Eukaryota</taxon>
        <taxon>Viridiplantae</taxon>
        <taxon>Streptophyta</taxon>
        <taxon>Embryophyta</taxon>
        <taxon>Tracheophyta</taxon>
        <taxon>Spermatophyta</taxon>
        <taxon>Magnoliopsida</taxon>
        <taxon>eudicotyledons</taxon>
        <taxon>Gunneridae</taxon>
        <taxon>Pentapetalae</taxon>
        <taxon>rosids</taxon>
        <taxon>fabids</taxon>
        <taxon>Rosales</taxon>
        <taxon>Cannabaceae</taxon>
        <taxon>Parasponia</taxon>
    </lineage>
</organism>
<proteinExistence type="predicted"/>
<name>A0A2P5CZ10_PARAD</name>
<accession>A0A2P5CZ10</accession>
<gene>
    <name evidence="2" type="ORF">PanWU01x14_111380</name>
</gene>
<keyword evidence="3" id="KW-1185">Reference proteome</keyword>
<sequence length="109" mass="12094">WCCSPFCIIEDAELWLAKYKRSNFSQGADSVNASSSGSWSPPTHGCLKLNVSDTGNYIGVGVILRDSLGLVCGAAWRTIQRMQAQLFTIVILCLWKVSLWMILRPIIIC</sequence>
<reference evidence="3" key="1">
    <citation type="submission" date="2016-06" db="EMBL/GenBank/DDBJ databases">
        <title>Parallel loss of symbiosis genes in relatives of nitrogen-fixing non-legume Parasponia.</title>
        <authorList>
            <person name="Van Velzen R."/>
            <person name="Holmer R."/>
            <person name="Bu F."/>
            <person name="Rutten L."/>
            <person name="Van Zeijl A."/>
            <person name="Liu W."/>
            <person name="Santuari L."/>
            <person name="Cao Q."/>
            <person name="Sharma T."/>
            <person name="Shen D."/>
            <person name="Roswanjaya Y."/>
            <person name="Wardhani T."/>
            <person name="Kalhor M.S."/>
            <person name="Jansen J."/>
            <person name="Van den Hoogen J."/>
            <person name="Gungor B."/>
            <person name="Hartog M."/>
            <person name="Hontelez J."/>
            <person name="Verver J."/>
            <person name="Yang W.-C."/>
            <person name="Schijlen E."/>
            <person name="Repin R."/>
            <person name="Schilthuizen M."/>
            <person name="Schranz E."/>
            <person name="Heidstra R."/>
            <person name="Miyata K."/>
            <person name="Fedorova E."/>
            <person name="Kohlen W."/>
            <person name="Bisseling T."/>
            <person name="Smit S."/>
            <person name="Geurts R."/>
        </authorList>
    </citation>
    <scope>NUCLEOTIDE SEQUENCE [LARGE SCALE GENOMIC DNA]</scope>
    <source>
        <strain evidence="3">cv. WU1-14</strain>
    </source>
</reference>
<keyword evidence="1" id="KW-1133">Transmembrane helix</keyword>
<dbReference type="EMBL" id="JXTB01000081">
    <property type="protein sequence ID" value="PON66273.1"/>
    <property type="molecule type" value="Genomic_DNA"/>
</dbReference>
<dbReference type="AlphaFoldDB" id="A0A2P5CZ10"/>
<comment type="caution">
    <text evidence="2">The sequence shown here is derived from an EMBL/GenBank/DDBJ whole genome shotgun (WGS) entry which is preliminary data.</text>
</comment>
<keyword evidence="1" id="KW-0812">Transmembrane</keyword>
<evidence type="ECO:0000256" key="1">
    <source>
        <dbReference type="SAM" id="Phobius"/>
    </source>
</evidence>
<evidence type="ECO:0000313" key="2">
    <source>
        <dbReference type="EMBL" id="PON66273.1"/>
    </source>
</evidence>
<evidence type="ECO:0008006" key="4">
    <source>
        <dbReference type="Google" id="ProtNLM"/>
    </source>
</evidence>
<evidence type="ECO:0000313" key="3">
    <source>
        <dbReference type="Proteomes" id="UP000237105"/>
    </source>
</evidence>